<dbReference type="InterPro" id="IPR018060">
    <property type="entry name" value="HTH_AraC"/>
</dbReference>
<dbReference type="AlphaFoldDB" id="A0A317NMG1"/>
<dbReference type="SMART" id="SM00342">
    <property type="entry name" value="HTH_ARAC"/>
    <property type="match status" value="1"/>
</dbReference>
<comment type="caution">
    <text evidence="2">The sequence shown here is derived from an EMBL/GenBank/DDBJ whole genome shotgun (WGS) entry which is preliminary data.</text>
</comment>
<sequence>MAPERLWRLERNDRRVVFASGESAALFARTDDGMVGAHRHPVWKLVLPLGNRPVEIHDETGWFEAPALVVPPQWWHACTVRGGVVRISLDVQVLAMRAGPVALSARDRRRLLDALGMGDDLAGAPDLAALRAEAVALLGSRVGLDPRVVRALDQLDAAASVAELAGEVGLSAPRLRSLVRTELGVPLARLRRWERLRRAVIALPGGSVADAAAGADFADQAHLARTARELAGRTPSSLLI</sequence>
<dbReference type="Pfam" id="PF12833">
    <property type="entry name" value="HTH_18"/>
    <property type="match status" value="1"/>
</dbReference>
<organism evidence="2 3">
    <name type="scientific">Nocardia neocaledoniensis</name>
    <dbReference type="NCBI Taxonomy" id="236511"/>
    <lineage>
        <taxon>Bacteria</taxon>
        <taxon>Bacillati</taxon>
        <taxon>Actinomycetota</taxon>
        <taxon>Actinomycetes</taxon>
        <taxon>Mycobacteriales</taxon>
        <taxon>Nocardiaceae</taxon>
        <taxon>Nocardia</taxon>
    </lineage>
</organism>
<keyword evidence="2" id="KW-0238">DNA-binding</keyword>
<name>A0A317NMG1_9NOCA</name>
<proteinExistence type="predicted"/>
<dbReference type="PROSITE" id="PS01124">
    <property type="entry name" value="HTH_ARAC_FAMILY_2"/>
    <property type="match status" value="1"/>
</dbReference>
<evidence type="ECO:0000313" key="2">
    <source>
        <dbReference type="EMBL" id="PWV75983.1"/>
    </source>
</evidence>
<dbReference type="Proteomes" id="UP000246410">
    <property type="component" value="Unassembled WGS sequence"/>
</dbReference>
<gene>
    <name evidence="2" type="ORF">DFR69_10484</name>
</gene>
<keyword evidence="3" id="KW-1185">Reference proteome</keyword>
<dbReference type="GO" id="GO:0043565">
    <property type="term" value="F:sequence-specific DNA binding"/>
    <property type="evidence" value="ECO:0007669"/>
    <property type="project" value="InterPro"/>
</dbReference>
<dbReference type="EMBL" id="QGTL01000004">
    <property type="protein sequence ID" value="PWV75983.1"/>
    <property type="molecule type" value="Genomic_DNA"/>
</dbReference>
<feature type="domain" description="HTH araC/xylS-type" evidence="1">
    <location>
        <begin position="145"/>
        <end position="240"/>
    </location>
</feature>
<evidence type="ECO:0000313" key="3">
    <source>
        <dbReference type="Proteomes" id="UP000246410"/>
    </source>
</evidence>
<reference evidence="2 3" key="1">
    <citation type="submission" date="2018-05" db="EMBL/GenBank/DDBJ databases">
        <title>Genomic Encyclopedia of Type Strains, Phase IV (KMG-IV): sequencing the most valuable type-strain genomes for metagenomic binning, comparative biology and taxonomic classification.</title>
        <authorList>
            <person name="Goeker M."/>
        </authorList>
    </citation>
    <scope>NUCLEOTIDE SEQUENCE [LARGE SCALE GENOMIC DNA]</scope>
    <source>
        <strain evidence="2 3">DSM 44717</strain>
    </source>
</reference>
<protein>
    <submittedName>
        <fullName evidence="2">AraC-like DNA-binding protein</fullName>
    </submittedName>
</protein>
<evidence type="ECO:0000259" key="1">
    <source>
        <dbReference type="PROSITE" id="PS01124"/>
    </source>
</evidence>
<dbReference type="GO" id="GO:0003700">
    <property type="term" value="F:DNA-binding transcription factor activity"/>
    <property type="evidence" value="ECO:0007669"/>
    <property type="project" value="InterPro"/>
</dbReference>
<dbReference type="Gene3D" id="1.10.10.60">
    <property type="entry name" value="Homeodomain-like"/>
    <property type="match status" value="1"/>
</dbReference>
<accession>A0A317NMG1</accession>